<dbReference type="InParanoid" id="E9GZC1"/>
<organism evidence="2 3">
    <name type="scientific">Daphnia pulex</name>
    <name type="common">Water flea</name>
    <dbReference type="NCBI Taxonomy" id="6669"/>
    <lineage>
        <taxon>Eukaryota</taxon>
        <taxon>Metazoa</taxon>
        <taxon>Ecdysozoa</taxon>
        <taxon>Arthropoda</taxon>
        <taxon>Crustacea</taxon>
        <taxon>Branchiopoda</taxon>
        <taxon>Diplostraca</taxon>
        <taxon>Cladocera</taxon>
        <taxon>Anomopoda</taxon>
        <taxon>Daphniidae</taxon>
        <taxon>Daphnia</taxon>
    </lineage>
</organism>
<dbReference type="HOGENOM" id="CLU_604485_0_0_1"/>
<proteinExistence type="predicted"/>
<feature type="region of interest" description="Disordered" evidence="1">
    <location>
        <begin position="87"/>
        <end position="119"/>
    </location>
</feature>
<keyword evidence="3" id="KW-1185">Reference proteome</keyword>
<feature type="compositionally biased region" description="Basic and acidic residues" evidence="1">
    <location>
        <begin position="321"/>
        <end position="333"/>
    </location>
</feature>
<evidence type="ECO:0000313" key="2">
    <source>
        <dbReference type="EMBL" id="EFX75124.1"/>
    </source>
</evidence>
<feature type="compositionally biased region" description="Basic and acidic residues" evidence="1">
    <location>
        <begin position="296"/>
        <end position="308"/>
    </location>
</feature>
<evidence type="ECO:0000256" key="1">
    <source>
        <dbReference type="SAM" id="MobiDB-lite"/>
    </source>
</evidence>
<protein>
    <submittedName>
        <fullName evidence="2">Uncharacterized protein</fullName>
    </submittedName>
</protein>
<feature type="region of interest" description="Disordered" evidence="1">
    <location>
        <begin position="291"/>
        <end position="365"/>
    </location>
</feature>
<dbReference type="KEGG" id="dpx:DAPPUDRAFT_108161"/>
<feature type="compositionally biased region" description="Polar residues" evidence="1">
    <location>
        <begin position="352"/>
        <end position="361"/>
    </location>
</feature>
<feature type="compositionally biased region" description="Polar residues" evidence="1">
    <location>
        <begin position="1"/>
        <end position="16"/>
    </location>
</feature>
<feature type="region of interest" description="Disordered" evidence="1">
    <location>
        <begin position="146"/>
        <end position="166"/>
    </location>
</feature>
<dbReference type="AlphaFoldDB" id="E9GZC1"/>
<name>E9GZC1_DAPPU</name>
<gene>
    <name evidence="2" type="ORF">DAPPUDRAFT_108161</name>
</gene>
<dbReference type="Proteomes" id="UP000000305">
    <property type="component" value="Unassembled WGS sequence"/>
</dbReference>
<sequence>MSEPNSDSAPGNGKQQTPDKRKLTPMKDSSPSTSLYSENVSPAVNRKFTPTISQNCIRGTTVQPDSVVPQWQNCRSTRTGFMTHAIVRNGQQQDKRKNTPMKDSKPSTSSSEILSPVAKRKFKPTIPPDVRVRGTVQPGREVPRFAVPQWPNRGRSSPQSERRLGAQQAFQPRPKLIQFSQPPSSAPANNLVMLKNFSVKMEGSLYPRGLADIGKKKRASTSKSEIQESSEFDPFIVHWMQLIRQANRKFKPTIPPDMRFSPPPNSAPANNLVMLKNFSVESVNILTPNIPPRRVKTAEKSPRLEVQPDRGVPQRPNHGRGQSERRLGAKEMKGSLYGQGLADSGKKRRASTSKPEIQESSDPFKPALDAVDQYEHVDRLVLKRVSPIKNEDEVFVEQNMSQKLKFHQKEGVKFIYCFLQPRSLLGWKKEMQLSQTVEFLKGETVARVTPEKI</sequence>
<accession>E9GZC1</accession>
<reference evidence="2 3" key="1">
    <citation type="journal article" date="2011" name="Science">
        <title>The ecoresponsive genome of Daphnia pulex.</title>
        <authorList>
            <person name="Colbourne J.K."/>
            <person name="Pfrender M.E."/>
            <person name="Gilbert D."/>
            <person name="Thomas W.K."/>
            <person name="Tucker A."/>
            <person name="Oakley T.H."/>
            <person name="Tokishita S."/>
            <person name="Aerts A."/>
            <person name="Arnold G.J."/>
            <person name="Basu M.K."/>
            <person name="Bauer D.J."/>
            <person name="Caceres C.E."/>
            <person name="Carmel L."/>
            <person name="Casola C."/>
            <person name="Choi J.H."/>
            <person name="Detter J.C."/>
            <person name="Dong Q."/>
            <person name="Dusheyko S."/>
            <person name="Eads B.D."/>
            <person name="Frohlich T."/>
            <person name="Geiler-Samerotte K.A."/>
            <person name="Gerlach D."/>
            <person name="Hatcher P."/>
            <person name="Jogdeo S."/>
            <person name="Krijgsveld J."/>
            <person name="Kriventseva E.V."/>
            <person name="Kultz D."/>
            <person name="Laforsch C."/>
            <person name="Lindquist E."/>
            <person name="Lopez J."/>
            <person name="Manak J.R."/>
            <person name="Muller J."/>
            <person name="Pangilinan J."/>
            <person name="Patwardhan R.P."/>
            <person name="Pitluck S."/>
            <person name="Pritham E.J."/>
            <person name="Rechtsteiner A."/>
            <person name="Rho M."/>
            <person name="Rogozin I.B."/>
            <person name="Sakarya O."/>
            <person name="Salamov A."/>
            <person name="Schaack S."/>
            <person name="Shapiro H."/>
            <person name="Shiga Y."/>
            <person name="Skalitzky C."/>
            <person name="Smith Z."/>
            <person name="Souvorov A."/>
            <person name="Sung W."/>
            <person name="Tang Z."/>
            <person name="Tsuchiya D."/>
            <person name="Tu H."/>
            <person name="Vos H."/>
            <person name="Wang M."/>
            <person name="Wolf Y.I."/>
            <person name="Yamagata H."/>
            <person name="Yamada T."/>
            <person name="Ye Y."/>
            <person name="Shaw J.R."/>
            <person name="Andrews J."/>
            <person name="Crease T.J."/>
            <person name="Tang H."/>
            <person name="Lucas S.M."/>
            <person name="Robertson H.M."/>
            <person name="Bork P."/>
            <person name="Koonin E.V."/>
            <person name="Zdobnov E.M."/>
            <person name="Grigoriev I.V."/>
            <person name="Lynch M."/>
            <person name="Boore J.L."/>
        </authorList>
    </citation>
    <scope>NUCLEOTIDE SEQUENCE [LARGE SCALE GENOMIC DNA]</scope>
</reference>
<feature type="compositionally biased region" description="Basic and acidic residues" evidence="1">
    <location>
        <begin position="93"/>
        <end position="105"/>
    </location>
</feature>
<dbReference type="EMBL" id="GL732577">
    <property type="protein sequence ID" value="EFX75124.1"/>
    <property type="molecule type" value="Genomic_DNA"/>
</dbReference>
<feature type="compositionally biased region" description="Polar residues" evidence="1">
    <location>
        <begin position="27"/>
        <end position="42"/>
    </location>
</feature>
<evidence type="ECO:0000313" key="3">
    <source>
        <dbReference type="Proteomes" id="UP000000305"/>
    </source>
</evidence>
<feature type="region of interest" description="Disordered" evidence="1">
    <location>
        <begin position="1"/>
        <end position="42"/>
    </location>
</feature>